<feature type="region of interest" description="Disordered" evidence="12">
    <location>
        <begin position="2038"/>
        <end position="2061"/>
    </location>
</feature>
<dbReference type="CDD" id="cd00055">
    <property type="entry name" value="EGF_Lam"/>
    <property type="match status" value="10"/>
</dbReference>
<feature type="disulfide bond" evidence="11">
    <location>
        <begin position="970"/>
        <end position="982"/>
    </location>
</feature>
<evidence type="ECO:0000256" key="13">
    <source>
        <dbReference type="SAM" id="Phobius"/>
    </source>
</evidence>
<keyword evidence="6 11" id="KW-1015">Disulfide bond</keyword>
<feature type="domain" description="Laminin EGF-like" evidence="15">
    <location>
        <begin position="702"/>
        <end position="754"/>
    </location>
</feature>
<evidence type="ECO:0000256" key="3">
    <source>
        <dbReference type="ARBA" id="ARBA00022525"/>
    </source>
</evidence>
<evidence type="ECO:0000256" key="9">
    <source>
        <dbReference type="ARBA" id="ARBA00023292"/>
    </source>
</evidence>
<dbReference type="PROSITE" id="PS01248">
    <property type="entry name" value="EGF_LAM_1"/>
    <property type="match status" value="1"/>
</dbReference>
<feature type="compositionally biased region" description="Polar residues" evidence="12">
    <location>
        <begin position="3764"/>
        <end position="3776"/>
    </location>
</feature>
<feature type="domain" description="Fibronectin type-III" evidence="16">
    <location>
        <begin position="4731"/>
        <end position="4815"/>
    </location>
</feature>
<feature type="region of interest" description="Disordered" evidence="12">
    <location>
        <begin position="5066"/>
        <end position="5089"/>
    </location>
</feature>
<dbReference type="InterPro" id="IPR013783">
    <property type="entry name" value="Ig-like_fold"/>
</dbReference>
<evidence type="ECO:0000259" key="16">
    <source>
        <dbReference type="PROSITE" id="PS50853"/>
    </source>
</evidence>
<dbReference type="CDD" id="cd00063">
    <property type="entry name" value="FN3"/>
    <property type="match status" value="28"/>
</dbReference>
<feature type="domain" description="Fibronectin type-III" evidence="16">
    <location>
        <begin position="2912"/>
        <end position="3007"/>
    </location>
</feature>
<keyword evidence="13" id="KW-0472">Membrane</keyword>
<dbReference type="Gene3D" id="2.10.25.10">
    <property type="entry name" value="Laminin"/>
    <property type="match status" value="9"/>
</dbReference>
<feature type="domain" description="Fibronectin type-III" evidence="16">
    <location>
        <begin position="2715"/>
        <end position="2808"/>
    </location>
</feature>
<feature type="domain" description="Laminin EGF-like" evidence="15">
    <location>
        <begin position="755"/>
        <end position="805"/>
    </location>
</feature>
<dbReference type="Pfam" id="PF00053">
    <property type="entry name" value="EGF_laminin"/>
    <property type="match status" value="9"/>
</dbReference>
<evidence type="ECO:0000259" key="17">
    <source>
        <dbReference type="PROSITE" id="PS51117"/>
    </source>
</evidence>
<dbReference type="Gene3D" id="2.60.120.200">
    <property type="match status" value="3"/>
</dbReference>
<dbReference type="SMART" id="SM00136">
    <property type="entry name" value="LamNT"/>
    <property type="match status" value="1"/>
</dbReference>
<accession>A0AAU9WX62</accession>
<feature type="domain" description="Laminin EGF-like" evidence="15">
    <location>
        <begin position="642"/>
        <end position="701"/>
    </location>
</feature>
<feature type="domain" description="Fibronectin type-III" evidence="16">
    <location>
        <begin position="1256"/>
        <end position="1358"/>
    </location>
</feature>
<sequence>MMSFKVRWKLERKFLYIYILLIWNLSSTYGQGYFPKLEDLAVLKPITSSSTCGATSSKYCQSLAKQTSLKTCVEKNCEFACCTNCGSAKPVPTDLALTSNKVGVTQDGDPRNGTIVRSFRFQGNSYLQPLRVPFIDFQNPGFTISVWIKQKAGNKGTIISKDETTPPNFANVFQLVIKDYNLMFYYRPATGNASVATYNLLQSQSEKLQPNEWHLITVAVIDKALSYYIDGELMNANFVTLSDYIGDSGGGIRIGQKYGGKEWQYEGLMQDIFMYDRALTNREAEEAFTGILPTVYVASNCRCPPTHPKINVAEPAKCLKNLDGDTETLSRLKDTAHPIEFATDGDTLSFWLSEITENATIRVNLAYTGLQVFYIVLTFYGPVPGAIKIERSVDSGHTYEPWQYFAEDCVTSFNLQNNGPLTQPDSVNCVQYIKPLQSSREVLTFQTEYPPPPGSNIPVRPFGSGCSNLYCSDRLLQFLKATHVKFNFYNHTLVQNPLHRYYGLERILVTGRCECFGHASSFSYIEGNDTHIGRCICDCHPSTNTEGETCNRCKPLYNDKPFRRGEHDDSYPCVKCECNDHANSCLYNQTLDTSPASRTQGGGGVCIDCQHNTTGRFCDVCKERFYRESGKSLKSPDMCSPCGCEGPGVEPGELDCVKDDSNSSVVAGQCVCKDNTQGRQCDECKDGFYDLKASHATGCISCVCVLDGTISRNISCHRTSGQCYCKDRVTGRTCNTCKAGYWGLSGHEPLGCKTCDCDPFGTTAGNENTCNSVTGQCSCKAGVIGRKCDQCKDGFHSLTPNGCSSCNCSVAGTPSSLLDQCDKTTGECTCKLNVEGKNCDQCKQGFYNLSQSNPQGCTQCVCDTKGTVGGSGQCEQQSGNCTCKPLVIGQTCNQCKPGTFGLNQSDPNGCQPCNCYPKGTIDGDKKNPDELQCSSNNGQCFCLSSVSGLRCDSCAAEYFWNPAGQGCVQCQCNPTGSVGKNCNDTGQCTCKANIGGRRCDRCVDGFYGFTTTGSCIPCNCNVAGSLTNQCDETGQCTCKVNVEGKQCDKCKNGTINLQQNNKYGCSGAPSEQPAPFVTVLSSRAIMLTWSPPDNPNGIILRYELYRNDTLAYTGLNQTFNDTGLTPDTVYYYYIITFTESGQTRSLDDGNVYRTFQDAPGGMSAPVITNILPRNATASWQRPSMPNGRIIEYRLVSTNSRSAVEVVNCRGVIFMCKLGNLKPYTVYNFSVVACTNGGCARSNVTTILTLPTLPDFQPAPDVTSLPGGTAVRVAWDEPSEPNGRILRYELYMRADRDTSDGVLKFNSNPAHDPTTINFRETNVTGLVPFKVYEFRVRTFTAQVKGDRDSNWTKHRTGEGTPLGENVMNTGANAFNSSAVIVSWSPPQTPQGVITRYVIYKYQPPSNSTAVMAVEVPGSERQGMVVGLQPYTQYKFTVTACNSFACSGHSPQALTRTLAAAPEEQGPPSVLSVDSSTVYLRWPQPQIPNGPLPPSYNLSRAYSALYFPPPVVSEGVHFPGLGFYKFPSDFVQAGARNDIQFWFRTKYASGLLLFLASDGSQTDMLAIQLKDGKPWLIFDSQDGPAAFTINQPVRFDDGEWHLLKVSRVSHRGTLTVDGYQASQDSPGAATVISANTGVYIGGLPSSFTILRTDTGNSKIEKISFIGCIRGVTSEQAASVSKQLDWTSALEAVSVEPQRNGCPERDNKRALFLRGGGYVAVDSNIADIFTNNIFSFTLKFRTQLSSGLLLFAHGSTTTFSIQFSDNRVETKYVTTSVRDNVTVQLPSGEICDGQWHNMTFTNFNNKLTVVLDGKTEVGTGITNLKIQSRTFIGGVPWGSSTETIARQAGVTVESSFGGCIIFQSAAKEIDYVKAVTDMHNADLDGCRPASTVATSGQIGTCLPFNSSVVYSGKTEIFNDSTANVFTDYLYRVESYHDGTSGSAKSAWMSTRSGQGAPSGLQAPIQLVPLPGGETVIVTWSLPERPNGVITEYRILSYRVNPPGTPAIETVITDTSVLNATISGLQPYTTYDIRIQASTVGGSSVGPAKNVTTEESVPENVPGPTAVRRPKELVVHWTEPGRPNGVITQYNLTLDGQLVFSGTDNNFTIRNLQVYTEYLLQLTACTRIGCAQGPEVRLRTGELPPEGIYTPVVFVRGTTEVEVKWRFPNITNGVIVRYEILFATSDVLDAYVSKFNATPDVFSTVITNLTAGTWYYVRVRPFSGGGGTFSGAAQVTTHEDVPDDIPAPLVIALSPYALFVIMLPPKKPNGLILNYELYQDGVSEPVLNELQLTNYTADRLKPYSLHTFRVRACTAKGCAYGKKAEAYTKEIAPNGTLTLTARVRNATAVDANWTRVALPNGKLFYNLMMYGKFFIFDSGDLRTEDRIETAISVEEAEKLFTYNGLLPFSDYRLWVNASNSVGFILSNNVTVSTPEGAPGGLKAPNVTVLNSTAVHVTWEQPALPNGIVLGYGLHQKTDGSETLRFSGMGFNFTVTGLDPFTDYEFRVNASTVAGSEFSEWTLVKTSEDVPSSPDAPDFRNVTSASVTLVWDEPAEPNGVLLYYVIYQNGTEIKRVTGNVTKYVAVGLQPFTVYVFKLSVCTAVGCSNSSDSVPMRTLESGPQGLSAPRLSSLSGRTVVIEWNPPSVPNGVILKYVIQRRVVGGGNPSDVKVNASLPLRYEDNTAQPVTNYQYRVIAYNSGPGEPSPYGNITTGEGDPEGIAAPTVVALSPYAIHVTWKKPSVPNGVVTQYVIRVVDQQQSRNTTVNANEPFALNVTSLDPYIMYNVFVSACTVAACGSSPPSQVRTLPAKPEMQPAPTAKTDSQTSLNVTWEPPLRPNGVILSYVLYRRTVEDLVENNISAPTGYVKVYEGPALIREYRDTGLGIFSLQQYKVAVNTRQGNTTSNSSLPYRTGPAPPLAGAFVNGTALNHTSVMVTWYPPVIKQLRGSAVSYTLDVEERSVVSRVGTYPGTQTRVTVNNLKANTVYKFYVELNNGAGTFKSAGFGIRTLDGMPEDFDPPALYVVSSTAIRVSWNETGNPNGVVILYKIYVNNTLWANTTGDQLQVIVSGLQPFTFYSIKVAVCTTHGCTLSDARQARTNAAAPTGFAAPRLTAGSTFIVVQWEPPSRPNGIMSGYQIFRRMVYSCPTSPPPNSKCTFIECLLSEQLCGVTCYNPANQVCCSGVLHPRDPSKTCCGANYLRKNQASDVCCGNTFHIQQADYQCCYGNYISVASGRVCCPKFQGGSVVGLGNACCGDTPYNKNDPTKVCVCGALYDPIPPRKCCGGKVVASAQVCCGDEKSGAAYDLEASKTCCGAQYISEDTSLCCQGSAGDVVVYNYTSASDKSTSNHKCCGKKRISSFLTCCNERGYNSTYQTCADISSNGTLGCGMGTICNKTDALAAMCDRCDFDNSTTNCGFVAGHYAPTPSTVVPRICATDYEEILKNQYNADIREYNDTGLSPHTEYEYYLVAINNGFNVSSPEAKNRTLMGRPEGLLPPVAVPISSTEIHVTWSKPAKPNGEIQEYRLTRVSGQIKLRQVVYIGLNLTYTDRGLEPFTGYGYVIEACTTHCSSAEMTSLIYTDQAAPAEVNAAILLPLNFSAINVSWIEPSKPNGQIIRYNVSRVVNSTYKIHLNPNDKGLSVRSLVIGGLKPYTNYTFEVIACTRVGCTPGPLASTLTLQAPPEGVHPPNLTVIGAREIEATWIGPDVLNGVIVSYSLYRGDLVVYNGTNACYKNQHGKDICIFQDRGNGLQPVTTYNYSVAASTGGGTTRSAVSTATTPESSPEAIPKPRLTVKSAYSILAEWNAPGQPNGNITSYSAVVNGSEYVVALNMSKLITGLNPFTIYSVRVKACTAKGCGLGEREHARTGEAPPIGQGAPTLVAREWNVVQVSWSPPSFPNGIVVQYVVYRKTGNSAPLPVCFTLQRSCLNSGLLGYTDYSYRIRVVNSAGFEEGPWTDVRTPQGPPQGIRPPSLTVLNSNAVYLSWTVPSQPNGIVTHYEVRYHKGLQTPDNSNVTVAARLPSNVLNATVSGLDPYTDYQFLIAAINSRREGVSAWATAKTKQAPPADLRLLRADKTKDGKSMRMLWDEPGSPNGVITHYKLYKDSVLIYLGSIREYTVSRLVPYTAYEFQLEACNVAGCTRGPTQIIFSAEVDPQGLSRPTTGFINATAVELNWRSPAIPNGIIIRYEIYMTVTPLQKRRRRAVTPPSGQLVYSTNDTNKTDFKHTETGLKPYTKYGFSVRAVNGGGFTESDPLIVTTSQAAPSSVDAPLVLLMTAYSLNVTWKKPLEPNGVVQFYFVFRNNSIKYKGNELSFVDQGLEPYTVYSYTVEVCTSCNVDCCTQSSPSSRRTTQAAPSGVYPPALEAESALAIKISWVTPDKPNGIITQYQVYEVGDSSPIYTGQDMTLTVSGKAPFSKYSFYISACTSEGCTQSAPAEVRTKEAPPRDLLAPVATVGGSSFVRVEWNAPLKPYGVILHYLLTRNGSQVYNGTDLKFNDLTVAPHTVYMYVVTAVNSVGRVSSPPGFSAATNPGAPDNVSIPTLYVLSATSIKVLWTAPGVPNGVIFKYEVLYSFMGAQGVAQVNDAGIAKEITLKDLLPYTLYEVRIRACTLKGCSIGEANYARTFEAPPEGQNPPDFPTSNIGARRVLVTWNEPLKPNGFMLSYRLYRRGVSLYGNQATVYGPAESVVNVTNGSALAYSDTNVKPYFKYNYRVISANSAGETVSQWSLVQTLSAAPEQLKAPHVNKTYPYSLEVFIFPPGEPNGEIRNYILEVSGRNVSQDLTTTREVAGLEPFTDYVLRVYVCTDGGCAAGPTATWKTSVGVPSEFAAPRPVEITNNFVTLIWDEPGKPNGVIQRYEVLFHETCAVGCPTAMPESGLNTSLSRRYTVRSLSPYTMYNFRIRVYNSRHSSLSDEQKVRTLAAGPQTTELRPRVNVSGLRVAVDWSDCFILNGPLDSYELLENGLLVYEGQQNKMDLGNRNKGEYTYKVHATTLVQGSKMTVESPPSVPVQVQSEIIAATSAPRTASDEWQKSVWFIAVMALVAIIILFALIFCCMRKSTGSRTVFVREREPLPPRTKLRSRPPSMSSLYTSSDRKSGSMTEMHLMNPYHSSTTALFDSTERLNKTPEQFDFYNGSMHKVPPDMSQDWDHYVKSYSNRDSGLYDDEKLDFSDSEPSTPYQSFKREQYFTDTHL</sequence>
<dbReference type="FunFam" id="2.10.25.10:FF:000094">
    <property type="entry name" value="Laminin subunit alpha-2"/>
    <property type="match status" value="1"/>
</dbReference>
<keyword evidence="8" id="KW-0966">Cell projection</keyword>
<feature type="domain" description="Fibronectin type-III" evidence="16">
    <location>
        <begin position="3488"/>
        <end position="3578"/>
    </location>
</feature>
<dbReference type="GO" id="GO:0042995">
    <property type="term" value="C:cell projection"/>
    <property type="evidence" value="ECO:0007669"/>
    <property type="project" value="UniProtKB-SubCell"/>
</dbReference>
<dbReference type="Gene3D" id="2.60.40.10">
    <property type="entry name" value="Immunoglobulins"/>
    <property type="match status" value="31"/>
</dbReference>
<evidence type="ECO:0000256" key="8">
    <source>
        <dbReference type="ARBA" id="ARBA00023273"/>
    </source>
</evidence>
<feature type="domain" description="Laminin EGF-like" evidence="15">
    <location>
        <begin position="806"/>
        <end position="859"/>
    </location>
</feature>
<dbReference type="Pfam" id="PF02210">
    <property type="entry name" value="Laminin_G_2"/>
    <property type="match status" value="2"/>
</dbReference>
<feature type="domain" description="Laminin EGF-like" evidence="15">
    <location>
        <begin position="970"/>
        <end position="1017"/>
    </location>
</feature>
<evidence type="ECO:0000256" key="12">
    <source>
        <dbReference type="SAM" id="MobiDB-lite"/>
    </source>
</evidence>
<comment type="caution">
    <text evidence="18">The sequence shown here is derived from an EMBL/GenBank/DDBJ whole genome shotgun (WGS) entry which is preliminary data.</text>
</comment>
<dbReference type="PRINTS" id="PR00011">
    <property type="entry name" value="EGFLAMININ"/>
</dbReference>
<dbReference type="EMBL" id="CALNXJ010000023">
    <property type="protein sequence ID" value="CAH3128843.1"/>
    <property type="molecule type" value="Genomic_DNA"/>
</dbReference>
<dbReference type="FunFam" id="2.10.25.10:FF:000090">
    <property type="entry name" value="laminin subunit alpha"/>
    <property type="match status" value="3"/>
</dbReference>
<dbReference type="SMART" id="SM00180">
    <property type="entry name" value="EGF_Lam"/>
    <property type="match status" value="10"/>
</dbReference>
<evidence type="ECO:0000256" key="2">
    <source>
        <dbReference type="ARBA" id="ARBA00004613"/>
    </source>
</evidence>
<protein>
    <recommendedName>
        <fullName evidence="20">Usherin</fullName>
    </recommendedName>
</protein>
<reference evidence="18 19" key="1">
    <citation type="submission" date="2022-05" db="EMBL/GenBank/DDBJ databases">
        <authorList>
            <consortium name="Genoscope - CEA"/>
            <person name="William W."/>
        </authorList>
    </citation>
    <scope>NUCLEOTIDE SEQUENCE [LARGE SCALE GENOMIC DNA]</scope>
</reference>
<evidence type="ECO:0000259" key="14">
    <source>
        <dbReference type="PROSITE" id="PS50025"/>
    </source>
</evidence>
<dbReference type="Gene3D" id="2.60.120.260">
    <property type="entry name" value="Galactose-binding domain-like"/>
    <property type="match status" value="1"/>
</dbReference>
<dbReference type="PANTHER" id="PTHR46957:SF7">
    <property type="entry name" value="USHERIN"/>
    <property type="match status" value="1"/>
</dbReference>
<evidence type="ECO:0000256" key="11">
    <source>
        <dbReference type="PROSITE-ProRule" id="PRU00460"/>
    </source>
</evidence>
<feature type="domain" description="Laminin G" evidence="14">
    <location>
        <begin position="1511"/>
        <end position="1699"/>
    </location>
</feature>
<dbReference type="SMART" id="SM00060">
    <property type="entry name" value="FN3"/>
    <property type="match status" value="32"/>
</dbReference>
<feature type="region of interest" description="Disordered" evidence="12">
    <location>
        <begin position="3761"/>
        <end position="3782"/>
    </location>
</feature>
<keyword evidence="19" id="KW-1185">Reference proteome</keyword>
<evidence type="ECO:0000256" key="7">
    <source>
        <dbReference type="ARBA" id="ARBA00023180"/>
    </source>
</evidence>
<dbReference type="InterPro" id="IPR050713">
    <property type="entry name" value="RTP_Phos/Ushers"/>
</dbReference>
<feature type="domain" description="Laminin EGF-like" evidence="15">
    <location>
        <begin position="860"/>
        <end position="912"/>
    </location>
</feature>
<evidence type="ECO:0000259" key="15">
    <source>
        <dbReference type="PROSITE" id="PS50027"/>
    </source>
</evidence>
<feature type="compositionally biased region" description="Polar residues" evidence="12">
    <location>
        <begin position="2816"/>
        <end position="2825"/>
    </location>
</feature>
<comment type="subcellular location">
    <subcellularLocation>
        <location evidence="1">Cell projection</location>
    </subcellularLocation>
    <subcellularLocation>
        <location evidence="2">Secreted</location>
    </subcellularLocation>
</comment>
<feature type="domain" description="Fibronectin type-III" evidence="16">
    <location>
        <begin position="1364"/>
        <end position="1458"/>
    </location>
</feature>
<feature type="domain" description="Fibronectin type-III" evidence="16">
    <location>
        <begin position="4816"/>
        <end position="4915"/>
    </location>
</feature>
<dbReference type="SUPFAM" id="SSF49265">
    <property type="entry name" value="Fibronectin type III"/>
    <property type="match status" value="20"/>
</dbReference>
<keyword evidence="5" id="KW-0677">Repeat</keyword>
<dbReference type="InterPro" id="IPR013320">
    <property type="entry name" value="ConA-like_dom_sf"/>
</dbReference>
<dbReference type="InterPro" id="IPR002049">
    <property type="entry name" value="LE_dom"/>
</dbReference>
<dbReference type="PROSITE" id="PS51117">
    <property type="entry name" value="LAMININ_NTER"/>
    <property type="match status" value="1"/>
</dbReference>
<feature type="domain" description="Fibronectin type-III" evidence="16">
    <location>
        <begin position="2237"/>
        <end position="2330"/>
    </location>
</feature>
<organism evidence="18 19">
    <name type="scientific">Pocillopora meandrina</name>
    <dbReference type="NCBI Taxonomy" id="46732"/>
    <lineage>
        <taxon>Eukaryota</taxon>
        <taxon>Metazoa</taxon>
        <taxon>Cnidaria</taxon>
        <taxon>Anthozoa</taxon>
        <taxon>Hexacorallia</taxon>
        <taxon>Scleractinia</taxon>
        <taxon>Astrocoeniina</taxon>
        <taxon>Pocilloporidae</taxon>
        <taxon>Pocillopora</taxon>
    </lineage>
</organism>
<dbReference type="Pfam" id="PF00055">
    <property type="entry name" value="Laminin_N"/>
    <property type="match status" value="1"/>
</dbReference>
<keyword evidence="13" id="KW-1133">Transmembrane helix</keyword>
<dbReference type="Proteomes" id="UP001159428">
    <property type="component" value="Unassembled WGS sequence"/>
</dbReference>
<feature type="disulfide bond" evidence="11">
    <location>
        <begin position="672"/>
        <end position="681"/>
    </location>
</feature>
<feature type="domain" description="Laminin G" evidence="14">
    <location>
        <begin position="1705"/>
        <end position="1883"/>
    </location>
</feature>
<feature type="domain" description="Fibronectin type-III" evidence="16">
    <location>
        <begin position="3958"/>
        <end position="4060"/>
    </location>
</feature>
<feature type="disulfide bond" evidence="11">
    <location>
        <begin position="1018"/>
        <end position="1030"/>
    </location>
</feature>
<feature type="domain" description="Fibronectin type-III" evidence="16">
    <location>
        <begin position="3868"/>
        <end position="3957"/>
    </location>
</feature>
<dbReference type="InterPro" id="IPR003961">
    <property type="entry name" value="FN3_dom"/>
</dbReference>
<feature type="region of interest" description="Disordered" evidence="12">
    <location>
        <begin position="2798"/>
        <end position="2826"/>
    </location>
</feature>
<evidence type="ECO:0000256" key="1">
    <source>
        <dbReference type="ARBA" id="ARBA00004316"/>
    </source>
</evidence>
<dbReference type="CDD" id="cd00110">
    <property type="entry name" value="LamG"/>
    <property type="match status" value="2"/>
</dbReference>
<feature type="domain" description="Fibronectin type-III" evidence="16">
    <location>
        <begin position="2810"/>
        <end position="2911"/>
    </location>
</feature>
<feature type="disulfide bond" evidence="11">
    <location>
        <begin position="725"/>
        <end position="734"/>
    </location>
</feature>
<feature type="domain" description="Fibronectin type-III" evidence="16">
    <location>
        <begin position="4150"/>
        <end position="4255"/>
    </location>
</feature>
<feature type="domain" description="Fibronectin type-III" evidence="16">
    <location>
        <begin position="1069"/>
        <end position="1157"/>
    </location>
</feature>
<feature type="disulfide bond" evidence="11">
    <location>
        <begin position="990"/>
        <end position="999"/>
    </location>
</feature>
<dbReference type="SMART" id="SM00282">
    <property type="entry name" value="LamG"/>
    <property type="match status" value="2"/>
</dbReference>
<feature type="domain" description="Fibronectin type-III" evidence="16">
    <location>
        <begin position="2053"/>
        <end position="2139"/>
    </location>
</feature>
<dbReference type="InterPro" id="IPR001791">
    <property type="entry name" value="Laminin_G"/>
</dbReference>
<dbReference type="Pfam" id="PF00041">
    <property type="entry name" value="fn3"/>
    <property type="match status" value="19"/>
</dbReference>
<feature type="domain" description="Fibronectin type-III" evidence="16">
    <location>
        <begin position="3579"/>
        <end position="3678"/>
    </location>
</feature>
<feature type="domain" description="Fibronectin type-III" evidence="16">
    <location>
        <begin position="3008"/>
        <end position="3100"/>
    </location>
</feature>
<feature type="domain" description="Fibronectin type-III" evidence="16">
    <location>
        <begin position="2433"/>
        <end position="2524"/>
    </location>
</feature>
<feature type="domain" description="Laminin EGF-like" evidence="15">
    <location>
        <begin position="1018"/>
        <end position="1067"/>
    </location>
</feature>
<feature type="domain" description="Fibronectin type-III" evidence="16">
    <location>
        <begin position="4061"/>
        <end position="4149"/>
    </location>
</feature>
<comment type="caution">
    <text evidence="11">Lacks conserved residue(s) required for the propagation of feature annotation.</text>
</comment>
<dbReference type="PROSITE" id="PS50853">
    <property type="entry name" value="FN3"/>
    <property type="match status" value="29"/>
</dbReference>
<dbReference type="PROSITE" id="PS50027">
    <property type="entry name" value="EGF_LAM_2"/>
    <property type="match status" value="7"/>
</dbReference>
<name>A0AAU9WX62_9CNID</name>
<dbReference type="SUPFAM" id="SSF57196">
    <property type="entry name" value="EGF/Laminin"/>
    <property type="match status" value="7"/>
</dbReference>
<gene>
    <name evidence="18" type="ORF">PMEA_00013127</name>
</gene>
<feature type="domain" description="Fibronectin type-III" evidence="16">
    <location>
        <begin position="1953"/>
        <end position="2052"/>
    </location>
</feature>
<feature type="disulfide bond" evidence="11">
    <location>
        <begin position="779"/>
        <end position="788"/>
    </location>
</feature>
<evidence type="ECO:0000256" key="6">
    <source>
        <dbReference type="ARBA" id="ARBA00023157"/>
    </source>
</evidence>
<keyword evidence="7" id="KW-0325">Glycoprotein</keyword>
<dbReference type="PROSITE" id="PS50025">
    <property type="entry name" value="LAM_G_DOMAIN"/>
    <property type="match status" value="2"/>
</dbReference>
<keyword evidence="3" id="KW-0964">Secreted</keyword>
<keyword evidence="9 11" id="KW-0424">Laminin EGF-like domain</keyword>
<keyword evidence="4" id="KW-0732">Signal</keyword>
<feature type="region of interest" description="Disordered" evidence="12">
    <location>
        <begin position="5150"/>
        <end position="5173"/>
    </location>
</feature>
<evidence type="ECO:0000256" key="5">
    <source>
        <dbReference type="ARBA" id="ARBA00022737"/>
    </source>
</evidence>
<feature type="domain" description="Fibronectin type-III" evidence="16">
    <location>
        <begin position="2619"/>
        <end position="2711"/>
    </location>
</feature>
<feature type="disulfide bond" evidence="11">
    <location>
        <begin position="830"/>
        <end position="839"/>
    </location>
</feature>
<dbReference type="FunFam" id="2.10.25.10:FF:000275">
    <property type="entry name" value="usherin"/>
    <property type="match status" value="3"/>
</dbReference>
<feature type="domain" description="Fibronectin type-III" evidence="16">
    <location>
        <begin position="1158"/>
        <end position="1254"/>
    </location>
</feature>
<feature type="disulfide bond" evidence="11">
    <location>
        <begin position="883"/>
        <end position="892"/>
    </location>
</feature>
<dbReference type="Pfam" id="PF13385">
    <property type="entry name" value="Laminin_G_3"/>
    <property type="match status" value="1"/>
</dbReference>
<evidence type="ECO:0000313" key="19">
    <source>
        <dbReference type="Proteomes" id="UP001159428"/>
    </source>
</evidence>
<feature type="transmembrane region" description="Helical" evidence="13">
    <location>
        <begin position="5026"/>
        <end position="5046"/>
    </location>
</feature>
<evidence type="ECO:0000313" key="18">
    <source>
        <dbReference type="EMBL" id="CAH3128843.1"/>
    </source>
</evidence>
<feature type="domain" description="Fibronectin type-III" evidence="16">
    <location>
        <begin position="4526"/>
        <end position="4623"/>
    </location>
</feature>
<dbReference type="GO" id="GO:0016020">
    <property type="term" value="C:membrane"/>
    <property type="evidence" value="ECO:0007669"/>
    <property type="project" value="UniProtKB-SubCell"/>
</dbReference>
<evidence type="ECO:0000256" key="10">
    <source>
        <dbReference type="PROSITE-ProRule" id="PRU00122"/>
    </source>
</evidence>
<feature type="domain" description="Fibronectin type-III" evidence="16">
    <location>
        <begin position="2140"/>
        <end position="2236"/>
    </location>
</feature>
<dbReference type="SUPFAM" id="SSF49899">
    <property type="entry name" value="Concanavalin A-like lectins/glucanases"/>
    <property type="match status" value="3"/>
</dbReference>
<dbReference type="GO" id="GO:0005576">
    <property type="term" value="C:extracellular region"/>
    <property type="evidence" value="ECO:0007669"/>
    <property type="project" value="UniProtKB-SubCell"/>
</dbReference>
<dbReference type="PANTHER" id="PTHR46957">
    <property type="entry name" value="CYTOKINE RECEPTOR"/>
    <property type="match status" value="1"/>
</dbReference>
<dbReference type="InterPro" id="IPR008211">
    <property type="entry name" value="Laminin_N"/>
</dbReference>
<feature type="disulfide bond" evidence="11">
    <location>
        <begin position="1038"/>
        <end position="1047"/>
    </location>
</feature>
<feature type="domain" description="Laminin N-terminal" evidence="17">
    <location>
        <begin position="275"/>
        <end position="512"/>
    </location>
</feature>
<dbReference type="InterPro" id="IPR036116">
    <property type="entry name" value="FN3_sf"/>
</dbReference>
<feature type="domain" description="Fibronectin type-III" evidence="16">
    <location>
        <begin position="4626"/>
        <end position="4730"/>
    </location>
</feature>
<feature type="domain" description="Fibronectin type-III" evidence="16">
    <location>
        <begin position="2528"/>
        <end position="2615"/>
    </location>
</feature>
<feature type="domain" description="Fibronectin type-III" evidence="16">
    <location>
        <begin position="4256"/>
        <end position="4346"/>
    </location>
</feature>
<evidence type="ECO:0008006" key="20">
    <source>
        <dbReference type="Google" id="ProtNLM"/>
    </source>
</evidence>
<proteinExistence type="predicted"/>
<evidence type="ECO:0000256" key="4">
    <source>
        <dbReference type="ARBA" id="ARBA00022729"/>
    </source>
</evidence>
<feature type="domain" description="Fibronectin type-III" evidence="16">
    <location>
        <begin position="3780"/>
        <end position="3867"/>
    </location>
</feature>
<feature type="domain" description="Fibronectin type-III" evidence="16">
    <location>
        <begin position="4347"/>
        <end position="4439"/>
    </location>
</feature>
<keyword evidence="13" id="KW-0812">Transmembrane</keyword>
<feature type="domain" description="Fibronectin type-III" evidence="16">
    <location>
        <begin position="3679"/>
        <end position="3776"/>
    </location>
</feature>
<feature type="disulfide bond" evidence="10">
    <location>
        <begin position="1856"/>
        <end position="1883"/>
    </location>
</feature>